<dbReference type="Proteomes" id="UP001341840">
    <property type="component" value="Unassembled WGS sequence"/>
</dbReference>
<protein>
    <submittedName>
        <fullName evidence="4">Uncharacterized protein</fullName>
    </submittedName>
</protein>
<evidence type="ECO:0000256" key="1">
    <source>
        <dbReference type="ARBA" id="ARBA00004141"/>
    </source>
</evidence>
<evidence type="ECO:0000313" key="4">
    <source>
        <dbReference type="EMBL" id="MED6174580.1"/>
    </source>
</evidence>
<keyword evidence="2" id="KW-0812">Transmembrane</keyword>
<dbReference type="EMBL" id="JASCZI010151827">
    <property type="protein sequence ID" value="MED6174580.1"/>
    <property type="molecule type" value="Genomic_DNA"/>
</dbReference>
<dbReference type="Gene3D" id="1.50.40.10">
    <property type="entry name" value="Mitochondrial carrier domain"/>
    <property type="match status" value="1"/>
</dbReference>
<evidence type="ECO:0000256" key="3">
    <source>
        <dbReference type="ARBA" id="ARBA00023136"/>
    </source>
</evidence>
<dbReference type="SUPFAM" id="SSF103506">
    <property type="entry name" value="Mitochondrial carrier"/>
    <property type="match status" value="1"/>
</dbReference>
<sequence length="190" mass="20771">MSHLIKLLPEPSDSFYPGGLFLHADTLPTSFVSFIPSSSSSSSEFSSNTATVSCFSRGPRRRVGFEIFRSEGIVPGGFLSLSLSINRSDVDQRYASRESSAEILVEEHHEKTVSSDSEKVAVEALEKENGSGAMNMTKHLWAGAVAAMVSRTFVAPLERLKLEYIVRGEQKNLFELIQAIAASQGLKEIN</sequence>
<proteinExistence type="predicted"/>
<evidence type="ECO:0000313" key="5">
    <source>
        <dbReference type="Proteomes" id="UP001341840"/>
    </source>
</evidence>
<name>A0ABU6VPE8_9FABA</name>
<comment type="caution">
    <text evidence="4">The sequence shown here is derived from an EMBL/GenBank/DDBJ whole genome shotgun (WGS) entry which is preliminary data.</text>
</comment>
<gene>
    <name evidence="4" type="ORF">PIB30_070404</name>
</gene>
<keyword evidence="5" id="KW-1185">Reference proteome</keyword>
<comment type="subcellular location">
    <subcellularLocation>
        <location evidence="1">Membrane</location>
        <topology evidence="1">Multi-pass membrane protein</topology>
    </subcellularLocation>
</comment>
<dbReference type="InterPro" id="IPR023395">
    <property type="entry name" value="MCP_dom_sf"/>
</dbReference>
<evidence type="ECO:0000256" key="2">
    <source>
        <dbReference type="ARBA" id="ARBA00022692"/>
    </source>
</evidence>
<dbReference type="InterPro" id="IPR018108">
    <property type="entry name" value="MCP_transmembrane"/>
</dbReference>
<dbReference type="Pfam" id="PF00153">
    <property type="entry name" value="Mito_carr"/>
    <property type="match status" value="1"/>
</dbReference>
<keyword evidence="3" id="KW-0472">Membrane</keyword>
<reference evidence="4 5" key="1">
    <citation type="journal article" date="2023" name="Plants (Basel)">
        <title>Bridging the Gap: Combining Genomics and Transcriptomics Approaches to Understand Stylosanthes scabra, an Orphan Legume from the Brazilian Caatinga.</title>
        <authorList>
            <person name="Ferreira-Neto J.R.C."/>
            <person name="da Silva M.D."/>
            <person name="Binneck E."/>
            <person name="de Melo N.F."/>
            <person name="da Silva R.H."/>
            <person name="de Melo A.L.T.M."/>
            <person name="Pandolfi V."/>
            <person name="Bustamante F.O."/>
            <person name="Brasileiro-Vidal A.C."/>
            <person name="Benko-Iseppon A.M."/>
        </authorList>
    </citation>
    <scope>NUCLEOTIDE SEQUENCE [LARGE SCALE GENOMIC DNA]</scope>
    <source>
        <tissue evidence="4">Leaves</tissue>
    </source>
</reference>
<accession>A0ABU6VPE8</accession>
<organism evidence="4 5">
    <name type="scientific">Stylosanthes scabra</name>
    <dbReference type="NCBI Taxonomy" id="79078"/>
    <lineage>
        <taxon>Eukaryota</taxon>
        <taxon>Viridiplantae</taxon>
        <taxon>Streptophyta</taxon>
        <taxon>Embryophyta</taxon>
        <taxon>Tracheophyta</taxon>
        <taxon>Spermatophyta</taxon>
        <taxon>Magnoliopsida</taxon>
        <taxon>eudicotyledons</taxon>
        <taxon>Gunneridae</taxon>
        <taxon>Pentapetalae</taxon>
        <taxon>rosids</taxon>
        <taxon>fabids</taxon>
        <taxon>Fabales</taxon>
        <taxon>Fabaceae</taxon>
        <taxon>Papilionoideae</taxon>
        <taxon>50 kb inversion clade</taxon>
        <taxon>dalbergioids sensu lato</taxon>
        <taxon>Dalbergieae</taxon>
        <taxon>Pterocarpus clade</taxon>
        <taxon>Stylosanthes</taxon>
    </lineage>
</organism>